<evidence type="ECO:0000256" key="7">
    <source>
        <dbReference type="ARBA" id="ARBA00045681"/>
    </source>
</evidence>
<dbReference type="GO" id="GO:0008168">
    <property type="term" value="F:methyltransferase activity"/>
    <property type="evidence" value="ECO:0007669"/>
    <property type="project" value="InterPro"/>
</dbReference>
<feature type="compositionally biased region" description="Polar residues" evidence="8">
    <location>
        <begin position="58"/>
        <end position="67"/>
    </location>
</feature>
<dbReference type="PANTHER" id="PTHR13184">
    <property type="entry name" value="37S RIBOSOMAL PROTEIN S22"/>
    <property type="match status" value="1"/>
</dbReference>
<sequence>MLAARRLQNGCPSCTAQILRFYVNSIADIAPAAAARRTTRSFNSRPRLHGRRNDARLLSTSSRSLQDASAKDKSSNERVFQDHSERAQSLEPDHPQHGLPEELVEAFEELEILPENQDPETIVRQAKRLFGDSLPEGYLSADEYKLYERLYGAPLRTTAPEDVGFGSFGEEEIQQVKEQRLDQNALLREDAHGNLEEVEYVLEQTSQTTKRNLDGGSIPVGEESNPLDRRPPNEAQIEYIEAHANNQREYEALLRLQQDFEVARLRAAIEKQSSEEKEAQEEDMEEDEELEEEEEYEDEGAQFDVESSLNRSRLHEYTIEGKFSTKPNTLLLPREELIEPITELLRRTDTKHIKAAAEKNFGGKGLPYGPATPTFAKAMPQRGLGIGAAHHRMSEIDADAFMGTAMPGIYATAMSTLVEVRKRLGPEWVRGLLNRKDGEDVGPRVLDTGAGGAGLMAWNSLVQAEWDMMRENDVDLDALPPGRKTVIVGSNTLRHRISRFLQNTQFLPRLPSYSHIENSEKQLDAPEVQQKRKVYDVIIASHVLLPLEKEYKRREMLDNLWSLLSPDGGVLIVLEKGHPRGFEAVAEVRQRLLDEFILAPTATPRTQSTEPEDLPRVREPGMIIAPCTNHVKCPMYQTSGVSPGRKDFCHFSQRFTRPQFLQRILGETSRNYEDINFSFISVRRGLPMPTPASTTASSDATVDASSSATVQPDSTIFSPISILQGEAATNAALRGYESTPTNTTVRPHPLSLPRNILPPLKRKGHVTLDLCTPSGSIERWTVPKSFSKQAYHDARKARWGDLWALGAKTRIRRKVRLGRGYKEGEVVPNDSGVRAARAAALNGIEPTKKGRNGLGGPAGKHRKVRVVELGINEKGAFQERVKGVQGRRPERRTKGGRLPPRESNMVRLEED</sequence>
<keyword evidence="10" id="KW-1185">Reference proteome</keyword>
<dbReference type="OrthoDB" id="421327at2759"/>
<dbReference type="InterPro" id="IPR052571">
    <property type="entry name" value="Mt_RNA_Methyltransferase"/>
</dbReference>
<evidence type="ECO:0000256" key="6">
    <source>
        <dbReference type="ARBA" id="ARBA00023128"/>
    </source>
</evidence>
<dbReference type="InterPro" id="IPR029063">
    <property type="entry name" value="SAM-dependent_MTases_sf"/>
</dbReference>
<evidence type="ECO:0000256" key="5">
    <source>
        <dbReference type="ARBA" id="ARBA00023014"/>
    </source>
</evidence>
<dbReference type="GO" id="GO:0003735">
    <property type="term" value="F:structural constituent of ribosome"/>
    <property type="evidence" value="ECO:0007669"/>
    <property type="project" value="TreeGrafter"/>
</dbReference>
<dbReference type="Proteomes" id="UP001140453">
    <property type="component" value="Unassembled WGS sequence"/>
</dbReference>
<dbReference type="GO" id="GO:0006412">
    <property type="term" value="P:translation"/>
    <property type="evidence" value="ECO:0007669"/>
    <property type="project" value="InterPro"/>
</dbReference>
<dbReference type="GO" id="GO:0051536">
    <property type="term" value="F:iron-sulfur cluster binding"/>
    <property type="evidence" value="ECO:0007669"/>
    <property type="project" value="UniProtKB-KW"/>
</dbReference>
<dbReference type="PANTHER" id="PTHR13184:SF5">
    <property type="entry name" value="METHYLTRANSFERASE-LIKE PROTEIN 17, MITOCHONDRIAL"/>
    <property type="match status" value="1"/>
</dbReference>
<feature type="region of interest" description="Disordered" evidence="8">
    <location>
        <begin position="35"/>
        <end position="97"/>
    </location>
</feature>
<keyword evidence="9" id="KW-0687">Ribonucleoprotein</keyword>
<evidence type="ECO:0000256" key="3">
    <source>
        <dbReference type="ARBA" id="ARBA00022946"/>
    </source>
</evidence>
<dbReference type="EMBL" id="JAPEVB010000006">
    <property type="protein sequence ID" value="KAJ4386562.1"/>
    <property type="molecule type" value="Genomic_DNA"/>
</dbReference>
<comment type="subcellular location">
    <subcellularLocation>
        <location evidence="1">Mitochondrion</location>
    </subcellularLocation>
</comment>
<feature type="region of interest" description="Disordered" evidence="8">
    <location>
        <begin position="206"/>
        <end position="231"/>
    </location>
</feature>
<protein>
    <submittedName>
        <fullName evidence="9">37S ribosomal protein S22</fullName>
    </submittedName>
</protein>
<evidence type="ECO:0000256" key="2">
    <source>
        <dbReference type="ARBA" id="ARBA00022723"/>
    </source>
</evidence>
<dbReference type="GO" id="GO:0005763">
    <property type="term" value="C:mitochondrial small ribosomal subunit"/>
    <property type="evidence" value="ECO:0007669"/>
    <property type="project" value="TreeGrafter"/>
</dbReference>
<organism evidence="9 10">
    <name type="scientific">Gnomoniopsis smithogilvyi</name>
    <dbReference type="NCBI Taxonomy" id="1191159"/>
    <lineage>
        <taxon>Eukaryota</taxon>
        <taxon>Fungi</taxon>
        <taxon>Dikarya</taxon>
        <taxon>Ascomycota</taxon>
        <taxon>Pezizomycotina</taxon>
        <taxon>Sordariomycetes</taxon>
        <taxon>Sordariomycetidae</taxon>
        <taxon>Diaporthales</taxon>
        <taxon>Gnomoniaceae</taxon>
        <taxon>Gnomoniopsis</taxon>
    </lineage>
</organism>
<feature type="compositionally biased region" description="Basic and acidic residues" evidence="8">
    <location>
        <begin position="69"/>
        <end position="97"/>
    </location>
</feature>
<dbReference type="GO" id="GO:0046872">
    <property type="term" value="F:metal ion binding"/>
    <property type="evidence" value="ECO:0007669"/>
    <property type="project" value="UniProtKB-KW"/>
</dbReference>
<keyword evidence="5" id="KW-0411">Iron-sulfur</keyword>
<evidence type="ECO:0000313" key="10">
    <source>
        <dbReference type="Proteomes" id="UP001140453"/>
    </source>
</evidence>
<evidence type="ECO:0000256" key="8">
    <source>
        <dbReference type="SAM" id="MobiDB-lite"/>
    </source>
</evidence>
<feature type="region of interest" description="Disordered" evidence="8">
    <location>
        <begin position="271"/>
        <end position="305"/>
    </location>
</feature>
<keyword evidence="9" id="KW-0689">Ribosomal protein</keyword>
<keyword evidence="4" id="KW-0408">Iron</keyword>
<evidence type="ECO:0000256" key="4">
    <source>
        <dbReference type="ARBA" id="ARBA00023004"/>
    </source>
</evidence>
<gene>
    <name evidence="9" type="primary">RSM22</name>
    <name evidence="9" type="ORF">N0V93_009460</name>
</gene>
<evidence type="ECO:0000313" key="9">
    <source>
        <dbReference type="EMBL" id="KAJ4386562.1"/>
    </source>
</evidence>
<proteinExistence type="predicted"/>
<keyword evidence="2" id="KW-0479">Metal-binding</keyword>
<dbReference type="SUPFAM" id="SSF53335">
    <property type="entry name" value="S-adenosyl-L-methionine-dependent methyltransferases"/>
    <property type="match status" value="1"/>
</dbReference>
<accession>A0A9W9CTQ0</accession>
<keyword evidence="3" id="KW-0809">Transit peptide</keyword>
<feature type="region of interest" description="Disordered" evidence="8">
    <location>
        <begin position="882"/>
        <end position="911"/>
    </location>
</feature>
<reference evidence="9" key="1">
    <citation type="submission" date="2022-10" db="EMBL/GenBank/DDBJ databases">
        <title>Tapping the CABI collections for fungal endophytes: first genome assemblies for Collariella, Neodidymelliopsis, Ascochyta clinopodiicola, Didymella pomorum, Didymosphaeria variabile, Neocosmospora piperis and Neocucurbitaria cava.</title>
        <authorList>
            <person name="Hill R."/>
        </authorList>
    </citation>
    <scope>NUCLEOTIDE SEQUENCE</scope>
    <source>
        <strain evidence="9">IMI 355082</strain>
    </source>
</reference>
<dbReference type="Pfam" id="PF09243">
    <property type="entry name" value="Rsm22"/>
    <property type="match status" value="1"/>
</dbReference>
<dbReference type="AlphaFoldDB" id="A0A9W9CTQ0"/>
<comment type="function">
    <text evidence="7">Mitochondrial ribosome (mitoribosome) assembly factor. Binds at the interface of the head and body domains of the mitochondrial small ribosomal subunit (mt-SSU), occluding the mRNA channel and preventing compaction of the head domain towards the body. Probable inactive methyltransferase: retains the characteristic folding and ability to bind S-adenosyl-L-methionine, but it probably lost its methyltransferase activity.</text>
</comment>
<keyword evidence="6" id="KW-0496">Mitochondrion</keyword>
<feature type="compositionally biased region" description="Acidic residues" evidence="8">
    <location>
        <begin position="278"/>
        <end position="301"/>
    </location>
</feature>
<comment type="caution">
    <text evidence="9">The sequence shown here is derived from an EMBL/GenBank/DDBJ whole genome shotgun (WGS) entry which is preliminary data.</text>
</comment>
<name>A0A9W9CTQ0_9PEZI</name>
<dbReference type="InterPro" id="IPR015324">
    <property type="entry name" value="Ribosomal_Rsm22-like"/>
</dbReference>
<evidence type="ECO:0000256" key="1">
    <source>
        <dbReference type="ARBA" id="ARBA00004173"/>
    </source>
</evidence>